<keyword evidence="3" id="KW-0804">Transcription</keyword>
<evidence type="ECO:0000256" key="5">
    <source>
        <dbReference type="SAM" id="MobiDB-lite"/>
    </source>
</evidence>
<accession>A0A9P7ZUT5</accession>
<evidence type="ECO:0000256" key="4">
    <source>
        <dbReference type="PROSITE-ProRule" id="PRU00267"/>
    </source>
</evidence>
<dbReference type="InterPro" id="IPR050140">
    <property type="entry name" value="SRY-related_HMG-box_TF-like"/>
</dbReference>
<evidence type="ECO:0000256" key="3">
    <source>
        <dbReference type="ARBA" id="ARBA00023163"/>
    </source>
</evidence>
<organism evidence="7 8">
    <name type="scientific">Emericellopsis atlantica</name>
    <dbReference type="NCBI Taxonomy" id="2614577"/>
    <lineage>
        <taxon>Eukaryota</taxon>
        <taxon>Fungi</taxon>
        <taxon>Dikarya</taxon>
        <taxon>Ascomycota</taxon>
        <taxon>Pezizomycotina</taxon>
        <taxon>Sordariomycetes</taxon>
        <taxon>Hypocreomycetidae</taxon>
        <taxon>Hypocreales</taxon>
        <taxon>Bionectriaceae</taxon>
        <taxon>Emericellopsis</taxon>
    </lineage>
</organism>
<name>A0A9P7ZUT5_9HYPO</name>
<dbReference type="OrthoDB" id="6247875at2759"/>
<dbReference type="PANTHER" id="PTHR10270:SF161">
    <property type="entry name" value="SEX-DETERMINING REGION Y PROTEIN"/>
    <property type="match status" value="1"/>
</dbReference>
<feature type="DNA-binding region" description="HMG box" evidence="4">
    <location>
        <begin position="124"/>
        <end position="192"/>
    </location>
</feature>
<protein>
    <recommendedName>
        <fullName evidence="6">HMG box domain-containing protein</fullName>
    </recommendedName>
</protein>
<dbReference type="GO" id="GO:0001228">
    <property type="term" value="F:DNA-binding transcription activator activity, RNA polymerase II-specific"/>
    <property type="evidence" value="ECO:0007669"/>
    <property type="project" value="TreeGrafter"/>
</dbReference>
<dbReference type="CDD" id="cd01389">
    <property type="entry name" value="HMG-box_ROX1-like"/>
    <property type="match status" value="1"/>
</dbReference>
<reference evidence="7" key="1">
    <citation type="journal article" date="2021" name="IMA Fungus">
        <title>Genomic characterization of three marine fungi, including Emericellopsis atlantica sp. nov. with signatures of a generalist lifestyle and marine biomass degradation.</title>
        <authorList>
            <person name="Hagestad O.C."/>
            <person name="Hou L."/>
            <person name="Andersen J.H."/>
            <person name="Hansen E.H."/>
            <person name="Altermark B."/>
            <person name="Li C."/>
            <person name="Kuhnert E."/>
            <person name="Cox R.J."/>
            <person name="Crous P.W."/>
            <person name="Spatafora J.W."/>
            <person name="Lail K."/>
            <person name="Amirebrahimi M."/>
            <person name="Lipzen A."/>
            <person name="Pangilinan J."/>
            <person name="Andreopoulos W."/>
            <person name="Hayes R.D."/>
            <person name="Ng V."/>
            <person name="Grigoriev I.V."/>
            <person name="Jackson S.A."/>
            <person name="Sutton T.D.S."/>
            <person name="Dobson A.D.W."/>
            <person name="Rama T."/>
        </authorList>
    </citation>
    <scope>NUCLEOTIDE SEQUENCE</scope>
    <source>
        <strain evidence="7">TS7</strain>
    </source>
</reference>
<evidence type="ECO:0000256" key="2">
    <source>
        <dbReference type="ARBA" id="ARBA00023125"/>
    </source>
</evidence>
<feature type="region of interest" description="Disordered" evidence="5">
    <location>
        <begin position="307"/>
        <end position="376"/>
    </location>
</feature>
<feature type="domain" description="HMG box" evidence="6">
    <location>
        <begin position="124"/>
        <end position="192"/>
    </location>
</feature>
<dbReference type="FunFam" id="1.10.30.10:FF:000041">
    <property type="entry name" value="HMG box family protein"/>
    <property type="match status" value="1"/>
</dbReference>
<dbReference type="InterPro" id="IPR036910">
    <property type="entry name" value="HMG_box_dom_sf"/>
</dbReference>
<feature type="region of interest" description="Disordered" evidence="5">
    <location>
        <begin position="30"/>
        <end position="88"/>
    </location>
</feature>
<dbReference type="GeneID" id="70289908"/>
<dbReference type="Pfam" id="PF00505">
    <property type="entry name" value="HMG_box"/>
    <property type="match status" value="1"/>
</dbReference>
<evidence type="ECO:0000313" key="8">
    <source>
        <dbReference type="Proteomes" id="UP000887229"/>
    </source>
</evidence>
<dbReference type="RefSeq" id="XP_046122019.1">
    <property type="nucleotide sequence ID" value="XM_046259005.1"/>
</dbReference>
<gene>
    <name evidence="7" type="ORF">F5Z01DRAFT_317483</name>
</gene>
<comment type="caution">
    <text evidence="7">The sequence shown here is derived from an EMBL/GenBank/DDBJ whole genome shotgun (WGS) entry which is preliminary data.</text>
</comment>
<feature type="region of interest" description="Disordered" evidence="5">
    <location>
        <begin position="539"/>
        <end position="568"/>
    </location>
</feature>
<dbReference type="Gene3D" id="1.10.30.10">
    <property type="entry name" value="High mobility group box domain"/>
    <property type="match status" value="1"/>
</dbReference>
<feature type="region of interest" description="Disordered" evidence="5">
    <location>
        <begin position="399"/>
        <end position="424"/>
    </location>
</feature>
<dbReference type="InterPro" id="IPR009071">
    <property type="entry name" value="HMG_box_dom"/>
</dbReference>
<proteinExistence type="predicted"/>
<dbReference type="SUPFAM" id="SSF47095">
    <property type="entry name" value="HMG-box"/>
    <property type="match status" value="1"/>
</dbReference>
<keyword evidence="1" id="KW-0805">Transcription regulation</keyword>
<keyword evidence="8" id="KW-1185">Reference proteome</keyword>
<sequence length="684" mass="75416">MAEVAVPSKALMPVASGSIEVPEHRTWGLVDDNSEMESVSMDGRARLPLAKSCSPKTGSSPSSAPASPRSEGRQHGHRTMHNKAAMESNMAVSRRVEDLRPGNIKATGRGASDEHCTCPQPTKVPRPCNSFILYRQSMSAQVTQENPGLSNPEISKIIGQRWKEESEEVQNHFRAEALEASRKHREAHPDYRYQPKRKSSTVVTKDSYTEEECPKCGGIRFVSTPVSATSAFKRSMDDHLGSADEGRQYRASRDGARWREQYSADAFDSKRRRLAETADSRGMAAINTQHPQGYSAGAGGRYVHVDTPVPHQQSMMPPQHRQMAPPPRPYGGHPPQYALSDAAHQATHASPQHREQHQGPGAKQSGHVVDPRDPTMTLPPLHTALTPATSSAYDQLKFSHTQQTPSTAARSRPHMGLPNGLELTDKTPKEQIVGLPLHKKLVATTRISLPLPRPEEGRGAIIAVEGMAGAALRDVSHAVEKALIVCQETVVTSWSNDSEFAEQCAKGESIPMSNALATIFKDILAWHRKSDEMTRFVQGESIGDSPARATHGSRGSSPRTEQSKTKTPVALVKGGYSVTMSELFACATSHDKDAYSPVDHWQWMATLWRGIVGPDLIVYVRMCPKDELEKLKTVEFQKGQGVMMVRLPLDGQLDDATERRLNFEIIEWVTDVWPRMLPSEKSKE</sequence>
<dbReference type="Proteomes" id="UP000887229">
    <property type="component" value="Unassembled WGS sequence"/>
</dbReference>
<keyword evidence="2 4" id="KW-0238">DNA-binding</keyword>
<dbReference type="PANTHER" id="PTHR10270">
    <property type="entry name" value="SOX TRANSCRIPTION FACTOR"/>
    <property type="match status" value="1"/>
</dbReference>
<evidence type="ECO:0000313" key="7">
    <source>
        <dbReference type="EMBL" id="KAG9258095.1"/>
    </source>
</evidence>
<dbReference type="EMBL" id="MU251244">
    <property type="protein sequence ID" value="KAG9258095.1"/>
    <property type="molecule type" value="Genomic_DNA"/>
</dbReference>
<dbReference type="GO" id="GO:0000978">
    <property type="term" value="F:RNA polymerase II cis-regulatory region sequence-specific DNA binding"/>
    <property type="evidence" value="ECO:0007669"/>
    <property type="project" value="TreeGrafter"/>
</dbReference>
<feature type="compositionally biased region" description="Polar residues" evidence="5">
    <location>
        <begin position="399"/>
        <end position="409"/>
    </location>
</feature>
<dbReference type="AlphaFoldDB" id="A0A9P7ZUT5"/>
<dbReference type="GO" id="GO:0030154">
    <property type="term" value="P:cell differentiation"/>
    <property type="evidence" value="ECO:0007669"/>
    <property type="project" value="TreeGrafter"/>
</dbReference>
<dbReference type="PROSITE" id="PS50118">
    <property type="entry name" value="HMG_BOX_2"/>
    <property type="match status" value="1"/>
</dbReference>
<keyword evidence="4" id="KW-0539">Nucleus</keyword>
<dbReference type="SMART" id="SM00398">
    <property type="entry name" value="HMG"/>
    <property type="match status" value="1"/>
</dbReference>
<feature type="compositionally biased region" description="Low complexity" evidence="5">
    <location>
        <begin position="52"/>
        <end position="69"/>
    </location>
</feature>
<evidence type="ECO:0000259" key="6">
    <source>
        <dbReference type="PROSITE" id="PS50118"/>
    </source>
</evidence>
<dbReference type="GO" id="GO:0005634">
    <property type="term" value="C:nucleus"/>
    <property type="evidence" value="ECO:0007669"/>
    <property type="project" value="UniProtKB-UniRule"/>
</dbReference>
<evidence type="ECO:0000256" key="1">
    <source>
        <dbReference type="ARBA" id="ARBA00023015"/>
    </source>
</evidence>